<feature type="transmembrane region" description="Helical" evidence="1">
    <location>
        <begin position="9"/>
        <end position="27"/>
    </location>
</feature>
<evidence type="ECO:0000256" key="1">
    <source>
        <dbReference type="SAM" id="Phobius"/>
    </source>
</evidence>
<comment type="caution">
    <text evidence="2">The sequence shown here is derived from an EMBL/GenBank/DDBJ whole genome shotgun (WGS) entry which is preliminary data.</text>
</comment>
<accession>A0ABM8Y852</accession>
<evidence type="ECO:0000313" key="3">
    <source>
        <dbReference type="Proteomes" id="UP000789423"/>
    </source>
</evidence>
<organism evidence="2 3">
    <name type="scientific">Bacillus rhizoplanae</name>
    <dbReference type="NCBI Taxonomy" id="2880966"/>
    <lineage>
        <taxon>Bacteria</taxon>
        <taxon>Bacillati</taxon>
        <taxon>Bacillota</taxon>
        <taxon>Bacilli</taxon>
        <taxon>Bacillales</taxon>
        <taxon>Bacillaceae</taxon>
        <taxon>Bacillus</taxon>
    </lineage>
</organism>
<name>A0ABM8Y852_9BACI</name>
<reference evidence="2 3" key="1">
    <citation type="submission" date="2021-10" db="EMBL/GenBank/DDBJ databases">
        <authorList>
            <person name="Criscuolo A."/>
        </authorList>
    </citation>
    <scope>NUCLEOTIDE SEQUENCE [LARGE SCALE GENOMIC DNA]</scope>
    <source>
        <strain evidence="3">CIP 111899</strain>
    </source>
</reference>
<keyword evidence="1" id="KW-1133">Transmembrane helix</keyword>
<dbReference type="RefSeq" id="WP_230574069.1">
    <property type="nucleotide sequence ID" value="NZ_CAKJTI010000003.1"/>
</dbReference>
<dbReference type="EMBL" id="CAKJTI010000003">
    <property type="protein sequence ID" value="CAG9611829.1"/>
    <property type="molecule type" value="Genomic_DNA"/>
</dbReference>
<keyword evidence="3" id="KW-1185">Reference proteome</keyword>
<dbReference type="Proteomes" id="UP000789423">
    <property type="component" value="Unassembled WGS sequence"/>
</dbReference>
<sequence>MRPFKQMRTIYLITVPIIAILSLLFPQSLGDRILTFFCILIFGGLAVGFTYLLDFIGRKLKNK</sequence>
<gene>
    <name evidence="2" type="ORF">BACCIP111899_01001</name>
</gene>
<protein>
    <submittedName>
        <fullName evidence="2">Uncharacterized protein</fullName>
    </submittedName>
</protein>
<keyword evidence="1" id="KW-0472">Membrane</keyword>
<evidence type="ECO:0000313" key="2">
    <source>
        <dbReference type="EMBL" id="CAG9611829.1"/>
    </source>
</evidence>
<keyword evidence="1" id="KW-0812">Transmembrane</keyword>
<proteinExistence type="predicted"/>
<feature type="transmembrane region" description="Helical" evidence="1">
    <location>
        <begin position="33"/>
        <end position="53"/>
    </location>
</feature>